<keyword evidence="1" id="KW-0472">Membrane</keyword>
<keyword evidence="1" id="KW-0812">Transmembrane</keyword>
<reference evidence="2 3" key="1">
    <citation type="journal article" date="2014" name="Genome Announc.">
        <title>Draft Genome Sequence of Cytophaga fermentans JCM 21142T, a Facultative Anaerobe Isolated from Marine Mud.</title>
        <authorList>
            <person name="Starns D."/>
            <person name="Oshima K."/>
            <person name="Suda W."/>
            <person name="Iino T."/>
            <person name="Yuki M."/>
            <person name="Inoue J."/>
            <person name="Kitamura K."/>
            <person name="Iida T."/>
            <person name="Darby A."/>
            <person name="Hattori M."/>
            <person name="Ohkuma M."/>
        </authorList>
    </citation>
    <scope>NUCLEOTIDE SEQUENCE [LARGE SCALE GENOMIC DNA]</scope>
    <source>
        <strain evidence="2 3">JCM 21142</strain>
    </source>
</reference>
<evidence type="ECO:0000313" key="3">
    <source>
        <dbReference type="Proteomes" id="UP000019402"/>
    </source>
</evidence>
<evidence type="ECO:0000313" key="2">
    <source>
        <dbReference type="EMBL" id="GAF02312.1"/>
    </source>
</evidence>
<accession>W7Y2U6</accession>
<feature type="transmembrane region" description="Helical" evidence="1">
    <location>
        <begin position="20"/>
        <end position="40"/>
    </location>
</feature>
<gene>
    <name evidence="2" type="ORF">JCM21142_3946</name>
</gene>
<name>W7Y2U6_9BACT</name>
<keyword evidence="1" id="KW-1133">Transmembrane helix</keyword>
<dbReference type="OrthoDB" id="1108570at2"/>
<protein>
    <submittedName>
        <fullName evidence="2">Uncharacterized protein</fullName>
    </submittedName>
</protein>
<keyword evidence="3" id="KW-1185">Reference proteome</keyword>
<sequence length="52" mass="5937">MHKPLFTVARFEVKTLLRSWFFRIFSLIAVGLLLAFNIGAATEIGNANWLIE</sequence>
<evidence type="ECO:0000256" key="1">
    <source>
        <dbReference type="SAM" id="Phobius"/>
    </source>
</evidence>
<comment type="caution">
    <text evidence="2">The sequence shown here is derived from an EMBL/GenBank/DDBJ whole genome shotgun (WGS) entry which is preliminary data.</text>
</comment>
<dbReference type="Proteomes" id="UP000019402">
    <property type="component" value="Unassembled WGS sequence"/>
</dbReference>
<organism evidence="2 3">
    <name type="scientific">Saccharicrinis fermentans DSM 9555 = JCM 21142</name>
    <dbReference type="NCBI Taxonomy" id="869213"/>
    <lineage>
        <taxon>Bacteria</taxon>
        <taxon>Pseudomonadati</taxon>
        <taxon>Bacteroidota</taxon>
        <taxon>Bacteroidia</taxon>
        <taxon>Marinilabiliales</taxon>
        <taxon>Marinilabiliaceae</taxon>
        <taxon>Saccharicrinis</taxon>
    </lineage>
</organism>
<dbReference type="RefSeq" id="WP_161636227.1">
    <property type="nucleotide sequence ID" value="NZ_BAMD01000008.1"/>
</dbReference>
<dbReference type="AlphaFoldDB" id="W7Y2U6"/>
<proteinExistence type="predicted"/>
<dbReference type="EMBL" id="BAMD01000008">
    <property type="protein sequence ID" value="GAF02312.1"/>
    <property type="molecule type" value="Genomic_DNA"/>
</dbReference>